<keyword evidence="11" id="KW-0464">Manganese</keyword>
<comment type="cofactor">
    <cofactor evidence="1">
        <name>Mn(2+)</name>
        <dbReference type="ChEBI" id="CHEBI:29035"/>
    </cofactor>
</comment>
<dbReference type="GO" id="GO:0000398">
    <property type="term" value="P:mRNA splicing, via spliceosome"/>
    <property type="evidence" value="ECO:0007669"/>
    <property type="project" value="TreeGrafter"/>
</dbReference>
<name>A0A8J2I0A6_9PLEO</name>
<dbReference type="OrthoDB" id="407609at2759"/>
<evidence type="ECO:0000256" key="12">
    <source>
        <dbReference type="ARBA" id="ARBA00023242"/>
    </source>
</evidence>
<feature type="compositionally biased region" description="Basic and acidic residues" evidence="13">
    <location>
        <begin position="312"/>
        <end position="324"/>
    </location>
</feature>
<keyword evidence="10" id="KW-0408">Iron</keyword>
<comment type="cofactor">
    <cofactor evidence="3">
        <name>Fe(2+)</name>
        <dbReference type="ChEBI" id="CHEBI:29033"/>
    </cofactor>
</comment>
<evidence type="ECO:0000313" key="15">
    <source>
        <dbReference type="EMBL" id="CAG5156949.1"/>
    </source>
</evidence>
<dbReference type="Pfam" id="PF05011">
    <property type="entry name" value="DBR1"/>
    <property type="match status" value="1"/>
</dbReference>
<dbReference type="SMART" id="SM01124">
    <property type="entry name" value="DBR1"/>
    <property type="match status" value="1"/>
</dbReference>
<dbReference type="Pfam" id="PF04909">
    <property type="entry name" value="Amidohydro_2"/>
    <property type="match status" value="1"/>
</dbReference>
<keyword evidence="9" id="KW-0862">Zinc</keyword>
<sequence length="776" mass="87402">MAAPELVEQQGLRIAVEGCGHGVLHEIYASVAKACELKGWPDVDLLIIGGDFQAVRNASDLKAVSMPSKYYAMHDFHEYYSGLRTAPYLTIFIGGNHEASNYMWELYYGGWAAPKIYYMGAANVIQLGPLRIAGLSGIWKGYNYKKPHFERLPYNSDDVRSVYHVREIDVRKLLQIRTQVDIGLSHDWPRGMEWKGNYRQLFSWKPDFEQEAKDGTLGSVAAKEVLEHLRPPHWFSAHMHAKFPAIWNHAEAPNTVSSNTDAHNPVPTIVNDSEINSDNVDEEPVPVPKNDAEIDLDMDLDDDDAPPAPVTEPKEPPKPTKTESEPQVPEDVRSLLPESFSRPKIEAKQTLPFPGDITNKTTNFLALDKCLPKRSFLQLLAVEPHTPAELQRPLQLQYDKEWLAITRVFADHIQVGDPYAQVPADKGDAFYRPLVEKEMNWVEENIIATGKMTIPEDFTRTAPVYEPALGIHVQESPQEYTFTSPPTSPSQPSLHLIAPPTLAKLRNIGSGRVKDMHSLGHSKQIISHVPLVATPQTCSKINDAMHAAVTMNGERFAALSMLPIEGKEAARELARQTILEGAEWEELWDTADRYRVPVLLRDMWPVGSEIPDYQHALPSTVYTPLLTHVHTSHATSPLPLLHLYLSSVFDRYPTLRLMLAHPGVLTSLIPRIEMLLTAIPVANKPKRSFLDVWQHNIYLTTADTQDMSSLRALLEQIPVDRVLYASNYPFEERGKQLIEELRDSGFLTHVEWERVAWGNAETLFNLKGANTKGGRR</sequence>
<dbReference type="GO" id="GO:0008419">
    <property type="term" value="F:RNA lariat debranching enzyme activity"/>
    <property type="evidence" value="ECO:0007669"/>
    <property type="project" value="TreeGrafter"/>
</dbReference>
<keyword evidence="8" id="KW-0378">Hydrolase</keyword>
<evidence type="ECO:0000256" key="9">
    <source>
        <dbReference type="ARBA" id="ARBA00022833"/>
    </source>
</evidence>
<evidence type="ECO:0000256" key="4">
    <source>
        <dbReference type="ARBA" id="ARBA00004123"/>
    </source>
</evidence>
<comment type="caution">
    <text evidence="15">The sequence shown here is derived from an EMBL/GenBank/DDBJ whole genome shotgun (WGS) entry which is preliminary data.</text>
</comment>
<dbReference type="PANTHER" id="PTHR12849">
    <property type="entry name" value="RNA LARIAT DEBRANCHING ENZYME"/>
    <property type="match status" value="1"/>
</dbReference>
<keyword evidence="6" id="KW-0507">mRNA processing</keyword>
<evidence type="ECO:0000256" key="8">
    <source>
        <dbReference type="ARBA" id="ARBA00022801"/>
    </source>
</evidence>
<comment type="similarity">
    <text evidence="5">Belongs to the lariat debranching enzyme family.</text>
</comment>
<dbReference type="InterPro" id="IPR004843">
    <property type="entry name" value="Calcineurin-like_PHP"/>
</dbReference>
<dbReference type="SUPFAM" id="SSF51556">
    <property type="entry name" value="Metallo-dependent hydrolases"/>
    <property type="match status" value="1"/>
</dbReference>
<keyword evidence="7" id="KW-0479">Metal-binding</keyword>
<dbReference type="InterPro" id="IPR032466">
    <property type="entry name" value="Metal_Hydrolase"/>
</dbReference>
<dbReference type="SUPFAM" id="SSF56300">
    <property type="entry name" value="Metallo-dependent phosphatases"/>
    <property type="match status" value="1"/>
</dbReference>
<dbReference type="Gene3D" id="3.20.20.140">
    <property type="entry name" value="Metal-dependent hydrolases"/>
    <property type="match status" value="1"/>
</dbReference>
<keyword evidence="16" id="KW-1185">Reference proteome</keyword>
<dbReference type="Proteomes" id="UP000676310">
    <property type="component" value="Unassembled WGS sequence"/>
</dbReference>
<dbReference type="GO" id="GO:0005634">
    <property type="term" value="C:nucleus"/>
    <property type="evidence" value="ECO:0007669"/>
    <property type="project" value="UniProtKB-SubCell"/>
</dbReference>
<keyword evidence="12" id="KW-0539">Nucleus</keyword>
<dbReference type="RefSeq" id="XP_043168292.1">
    <property type="nucleotide sequence ID" value="XM_043312357.1"/>
</dbReference>
<dbReference type="InterPro" id="IPR041816">
    <property type="entry name" value="Dbr1_N"/>
</dbReference>
<gene>
    <name evidence="15" type="ORF">ALTATR162_LOCUS4742</name>
</gene>
<proteinExistence type="inferred from homology"/>
<dbReference type="AlphaFoldDB" id="A0A8J2I0A6"/>
<dbReference type="PANTHER" id="PTHR12849:SF0">
    <property type="entry name" value="LARIAT DEBRANCHING ENZYME"/>
    <property type="match status" value="1"/>
</dbReference>
<evidence type="ECO:0000256" key="5">
    <source>
        <dbReference type="ARBA" id="ARBA00006045"/>
    </source>
</evidence>
<dbReference type="Pfam" id="PF00149">
    <property type="entry name" value="Metallophos"/>
    <property type="match status" value="1"/>
</dbReference>
<feature type="region of interest" description="Disordered" evidence="13">
    <location>
        <begin position="254"/>
        <end position="347"/>
    </location>
</feature>
<comment type="subcellular location">
    <subcellularLocation>
        <location evidence="4">Nucleus</location>
    </subcellularLocation>
</comment>
<evidence type="ECO:0000256" key="6">
    <source>
        <dbReference type="ARBA" id="ARBA00022664"/>
    </source>
</evidence>
<evidence type="ECO:0000256" key="1">
    <source>
        <dbReference type="ARBA" id="ARBA00001936"/>
    </source>
</evidence>
<dbReference type="InterPro" id="IPR029052">
    <property type="entry name" value="Metallo-depent_PP-like"/>
</dbReference>
<protein>
    <recommendedName>
        <fullName evidence="14">Lariat debranching enzyme C-terminal domain-containing protein</fullName>
    </recommendedName>
</protein>
<dbReference type="InterPro" id="IPR006680">
    <property type="entry name" value="Amidohydro-rel"/>
</dbReference>
<evidence type="ECO:0000256" key="7">
    <source>
        <dbReference type="ARBA" id="ARBA00022723"/>
    </source>
</evidence>
<evidence type="ECO:0000313" key="16">
    <source>
        <dbReference type="Proteomes" id="UP000676310"/>
    </source>
</evidence>
<accession>A0A8J2I0A6</accession>
<feature type="compositionally biased region" description="Acidic residues" evidence="13">
    <location>
        <begin position="293"/>
        <end position="305"/>
    </location>
</feature>
<evidence type="ECO:0000256" key="10">
    <source>
        <dbReference type="ARBA" id="ARBA00023004"/>
    </source>
</evidence>
<dbReference type="GO" id="GO:0046872">
    <property type="term" value="F:metal ion binding"/>
    <property type="evidence" value="ECO:0007669"/>
    <property type="project" value="UniProtKB-KW"/>
</dbReference>
<evidence type="ECO:0000259" key="14">
    <source>
        <dbReference type="SMART" id="SM01124"/>
    </source>
</evidence>
<evidence type="ECO:0000256" key="11">
    <source>
        <dbReference type="ARBA" id="ARBA00023211"/>
    </source>
</evidence>
<dbReference type="InterPro" id="IPR007708">
    <property type="entry name" value="DBR1_C"/>
</dbReference>
<evidence type="ECO:0000256" key="2">
    <source>
        <dbReference type="ARBA" id="ARBA00001947"/>
    </source>
</evidence>
<comment type="cofactor">
    <cofactor evidence="2">
        <name>Zn(2+)</name>
        <dbReference type="ChEBI" id="CHEBI:29105"/>
    </cofactor>
</comment>
<reference evidence="15" key="1">
    <citation type="submission" date="2021-05" db="EMBL/GenBank/DDBJ databases">
        <authorList>
            <person name="Stam R."/>
        </authorList>
    </citation>
    <scope>NUCLEOTIDE SEQUENCE</scope>
    <source>
        <strain evidence="15">CS162</strain>
    </source>
</reference>
<dbReference type="CDD" id="cd00844">
    <property type="entry name" value="MPP_Dbr1_N"/>
    <property type="match status" value="1"/>
</dbReference>
<dbReference type="GeneID" id="67016443"/>
<dbReference type="EMBL" id="CAJRGZ010000017">
    <property type="protein sequence ID" value="CAG5156949.1"/>
    <property type="molecule type" value="Genomic_DNA"/>
</dbReference>
<organism evidence="15 16">
    <name type="scientific">Alternaria atra</name>
    <dbReference type="NCBI Taxonomy" id="119953"/>
    <lineage>
        <taxon>Eukaryota</taxon>
        <taxon>Fungi</taxon>
        <taxon>Dikarya</taxon>
        <taxon>Ascomycota</taxon>
        <taxon>Pezizomycotina</taxon>
        <taxon>Dothideomycetes</taxon>
        <taxon>Pleosporomycetidae</taxon>
        <taxon>Pleosporales</taxon>
        <taxon>Pleosporineae</taxon>
        <taxon>Pleosporaceae</taxon>
        <taxon>Alternaria</taxon>
        <taxon>Alternaria sect. Ulocladioides</taxon>
    </lineage>
</organism>
<evidence type="ECO:0000256" key="3">
    <source>
        <dbReference type="ARBA" id="ARBA00001954"/>
    </source>
</evidence>
<feature type="domain" description="Lariat debranching enzyme C-terminal" evidence="14">
    <location>
        <begin position="353"/>
        <end position="486"/>
    </location>
</feature>
<evidence type="ECO:0000256" key="13">
    <source>
        <dbReference type="SAM" id="MobiDB-lite"/>
    </source>
</evidence>